<dbReference type="RefSeq" id="WP_068225570.1">
    <property type="nucleotide sequence ID" value="NZ_CP014623.1"/>
</dbReference>
<dbReference type="InterPro" id="IPR015231">
    <property type="entry name" value="DUF1934"/>
</dbReference>
<protein>
    <submittedName>
        <fullName evidence="1">Uncharacterized protein</fullName>
    </submittedName>
</protein>
<organism evidence="1 2">
    <name type="scientific">Loigolactobacillus backii</name>
    <dbReference type="NCBI Taxonomy" id="375175"/>
    <lineage>
        <taxon>Bacteria</taxon>
        <taxon>Bacillati</taxon>
        <taxon>Bacillota</taxon>
        <taxon>Bacilli</taxon>
        <taxon>Lactobacillales</taxon>
        <taxon>Lactobacillaceae</taxon>
        <taxon>Loigolactobacillus</taxon>
    </lineage>
</organism>
<dbReference type="Pfam" id="PF09148">
    <property type="entry name" value="DUF1934"/>
    <property type="match status" value="1"/>
</dbReference>
<dbReference type="AlphaFoldDB" id="A0A192H1S1"/>
<dbReference type="GeneID" id="42981735"/>
<reference evidence="1 2" key="1">
    <citation type="submission" date="2016-03" db="EMBL/GenBank/DDBJ databases">
        <title>Pediococcus and Lactobacillus from brewery environment - whole genome sequencing and assembly.</title>
        <authorList>
            <person name="Behr J."/>
            <person name="Geissler A.J."/>
            <person name="Vogel R.F."/>
        </authorList>
    </citation>
    <scope>NUCLEOTIDE SEQUENCE [LARGE SCALE GENOMIC DNA]</scope>
    <source>
        <strain evidence="1 2">TMW 1.1989</strain>
    </source>
</reference>
<dbReference type="STRING" id="375175.AYR53_05665"/>
<dbReference type="InterPro" id="IPR012674">
    <property type="entry name" value="Calycin"/>
</dbReference>
<sequence length="148" mass="16991">MDLSTGLPIAIHLETFVTQDDEETQHVFDEAGQLVKMGQTLYIRYKETSEDDGSLIPVTLKVEPEGDVKLTRGDRESGQQLHLRFSRNTRLVAHYQTPYGTIPIETITPRLNIRVKEQPVSGEIYIEYQLFAQNEHLGDYRLRLVFTA</sequence>
<name>A0A192H1S1_9LACO</name>
<dbReference type="Gene3D" id="2.40.128.20">
    <property type="match status" value="1"/>
</dbReference>
<accession>A0A192H1S1</accession>
<evidence type="ECO:0000313" key="2">
    <source>
        <dbReference type="Proteomes" id="UP000078582"/>
    </source>
</evidence>
<dbReference type="EMBL" id="CP014873">
    <property type="protein sequence ID" value="ANK62310.1"/>
    <property type="molecule type" value="Genomic_DNA"/>
</dbReference>
<proteinExistence type="predicted"/>
<evidence type="ECO:0000313" key="1">
    <source>
        <dbReference type="EMBL" id="ANK62310.1"/>
    </source>
</evidence>
<gene>
    <name evidence="1" type="ORF">AYR53_05665</name>
</gene>
<dbReference type="Proteomes" id="UP000078582">
    <property type="component" value="Chromosome"/>
</dbReference>
<dbReference type="KEGG" id="lbt:AYR52_08335"/>
<dbReference type="SUPFAM" id="SSF50814">
    <property type="entry name" value="Lipocalins"/>
    <property type="match status" value="1"/>
</dbReference>
<dbReference type="OrthoDB" id="2151645at2"/>
<keyword evidence="2" id="KW-1185">Reference proteome</keyword>